<feature type="coiled-coil region" evidence="1">
    <location>
        <begin position="56"/>
        <end position="108"/>
    </location>
</feature>
<sequence>MFNTSKALICRLHKSQICIGFCVSIKCPQNSIYCQLCLEEDHSDHMESCKEFGQIIKDLSISIKEKKNHLDKIREKQIQLSQLNRHQIEAYEKQIEDFRNIQGNLSKQKLNSFSNEQIIMLKEEFQQDRQLDDCKFNKVFSKQVKLNGTPNLIFRINKEGSLNQ</sequence>
<dbReference type="Proteomes" id="UP000000600">
    <property type="component" value="Unassembled WGS sequence"/>
</dbReference>
<evidence type="ECO:0008006" key="4">
    <source>
        <dbReference type="Google" id="ProtNLM"/>
    </source>
</evidence>
<dbReference type="KEGG" id="ptm:GSPATT00031073001"/>
<organism evidence="2 3">
    <name type="scientific">Paramecium tetraurelia</name>
    <dbReference type="NCBI Taxonomy" id="5888"/>
    <lineage>
        <taxon>Eukaryota</taxon>
        <taxon>Sar</taxon>
        <taxon>Alveolata</taxon>
        <taxon>Ciliophora</taxon>
        <taxon>Intramacronucleata</taxon>
        <taxon>Oligohymenophorea</taxon>
        <taxon>Peniculida</taxon>
        <taxon>Parameciidae</taxon>
        <taxon>Paramecium</taxon>
    </lineage>
</organism>
<dbReference type="GeneID" id="5014026"/>
<name>A0BQM7_PARTE</name>
<reference evidence="2 3" key="1">
    <citation type="journal article" date="2006" name="Nature">
        <title>Global trends of whole-genome duplications revealed by the ciliate Paramecium tetraurelia.</title>
        <authorList>
            <consortium name="Genoscope"/>
            <person name="Aury J.-M."/>
            <person name="Jaillon O."/>
            <person name="Duret L."/>
            <person name="Noel B."/>
            <person name="Jubin C."/>
            <person name="Porcel B.M."/>
            <person name="Segurens B."/>
            <person name="Daubin V."/>
            <person name="Anthouard V."/>
            <person name="Aiach N."/>
            <person name="Arnaiz O."/>
            <person name="Billaut A."/>
            <person name="Beisson J."/>
            <person name="Blanc I."/>
            <person name="Bouhouche K."/>
            <person name="Camara F."/>
            <person name="Duharcourt S."/>
            <person name="Guigo R."/>
            <person name="Gogendeau D."/>
            <person name="Katinka M."/>
            <person name="Keller A.-M."/>
            <person name="Kissmehl R."/>
            <person name="Klotz C."/>
            <person name="Koll F."/>
            <person name="Le Moue A."/>
            <person name="Lepere C."/>
            <person name="Malinsky S."/>
            <person name="Nowacki M."/>
            <person name="Nowak J.K."/>
            <person name="Plattner H."/>
            <person name="Poulain J."/>
            <person name="Ruiz F."/>
            <person name="Serrano V."/>
            <person name="Zagulski M."/>
            <person name="Dessen P."/>
            <person name="Betermier M."/>
            <person name="Weissenbach J."/>
            <person name="Scarpelli C."/>
            <person name="Schachter V."/>
            <person name="Sperling L."/>
            <person name="Meyer E."/>
            <person name="Cohen J."/>
            <person name="Wincker P."/>
        </authorList>
    </citation>
    <scope>NUCLEOTIDE SEQUENCE [LARGE SCALE GENOMIC DNA]</scope>
    <source>
        <strain evidence="2 3">Stock d4-2</strain>
    </source>
</reference>
<keyword evidence="3" id="KW-1185">Reference proteome</keyword>
<evidence type="ECO:0000313" key="3">
    <source>
        <dbReference type="Proteomes" id="UP000000600"/>
    </source>
</evidence>
<accession>A0BQM7</accession>
<proteinExistence type="predicted"/>
<evidence type="ECO:0000313" key="2">
    <source>
        <dbReference type="EMBL" id="CAK60844.1"/>
    </source>
</evidence>
<dbReference type="HOGENOM" id="CLU_1622173_0_0_1"/>
<dbReference type="OrthoDB" id="10387821at2759"/>
<dbReference type="InParanoid" id="A0BQM7"/>
<dbReference type="EMBL" id="CT868009">
    <property type="protein sequence ID" value="CAK60844.1"/>
    <property type="molecule type" value="Genomic_DNA"/>
</dbReference>
<keyword evidence="1" id="KW-0175">Coiled coil</keyword>
<evidence type="ECO:0000256" key="1">
    <source>
        <dbReference type="SAM" id="Coils"/>
    </source>
</evidence>
<gene>
    <name evidence="2" type="ORF">GSPATT00031073001</name>
</gene>
<protein>
    <recommendedName>
        <fullName evidence="4">B box-type domain-containing protein</fullName>
    </recommendedName>
</protein>
<dbReference type="RefSeq" id="XP_001428242.1">
    <property type="nucleotide sequence ID" value="XM_001428205.1"/>
</dbReference>
<dbReference type="AlphaFoldDB" id="A0BQM7"/>